<reference evidence="2 3" key="1">
    <citation type="journal article" date="2014" name="Antonie Van Leeuwenhoek">
        <title>Hyphomonas beringensis sp. nov. and Hyphomonas chukchiensis sp. nov., isolated from surface seawater of the Bering Sea and Chukchi Sea.</title>
        <authorList>
            <person name="Li C."/>
            <person name="Lai Q."/>
            <person name="Li G."/>
            <person name="Dong C."/>
            <person name="Wang J."/>
            <person name="Liao Y."/>
            <person name="Shao Z."/>
        </authorList>
    </citation>
    <scope>NUCLEOTIDE SEQUENCE [LARGE SCALE GENOMIC DNA]</scope>
    <source>
        <strain evidence="2 3">22II1-22F38</strain>
    </source>
</reference>
<evidence type="ECO:0000313" key="3">
    <source>
        <dbReference type="Proteomes" id="UP000024547"/>
    </source>
</evidence>
<dbReference type="AlphaFoldDB" id="A0A059E0U6"/>
<feature type="transmembrane region" description="Helical" evidence="1">
    <location>
        <begin position="12"/>
        <end position="37"/>
    </location>
</feature>
<accession>A0A059E0U6</accession>
<keyword evidence="3" id="KW-1185">Reference proteome</keyword>
<sequence>MQTLSIPKFTLLISIALLAGLDIQTILILLSALHTVIEEH</sequence>
<keyword evidence="1" id="KW-0812">Transmembrane</keyword>
<proteinExistence type="predicted"/>
<evidence type="ECO:0000313" key="2">
    <source>
        <dbReference type="EMBL" id="KCZ60546.1"/>
    </source>
</evidence>
<keyword evidence="1" id="KW-0472">Membrane</keyword>
<name>A0A059E0U6_9PROT</name>
<dbReference type="EMBL" id="AWFH01000023">
    <property type="protein sequence ID" value="KCZ60546.1"/>
    <property type="molecule type" value="Genomic_DNA"/>
</dbReference>
<keyword evidence="1" id="KW-1133">Transmembrane helix</keyword>
<comment type="caution">
    <text evidence="2">The sequence shown here is derived from an EMBL/GenBank/DDBJ whole genome shotgun (WGS) entry which is preliminary data.</text>
</comment>
<protein>
    <submittedName>
        <fullName evidence="2">Uncharacterized protein</fullName>
    </submittedName>
</protein>
<organism evidence="2 3">
    <name type="scientific">Hyphomonas atlantica</name>
    <dbReference type="NCBI Taxonomy" id="1280948"/>
    <lineage>
        <taxon>Bacteria</taxon>
        <taxon>Pseudomonadati</taxon>
        <taxon>Pseudomonadota</taxon>
        <taxon>Alphaproteobacteria</taxon>
        <taxon>Hyphomonadales</taxon>
        <taxon>Hyphomonadaceae</taxon>
        <taxon>Hyphomonas</taxon>
    </lineage>
</organism>
<dbReference type="Proteomes" id="UP000024547">
    <property type="component" value="Unassembled WGS sequence"/>
</dbReference>
<evidence type="ECO:0000256" key="1">
    <source>
        <dbReference type="SAM" id="Phobius"/>
    </source>
</evidence>
<gene>
    <name evidence="2" type="ORF">HY36_06080</name>
</gene>